<dbReference type="PANTHER" id="PTHR23020:SF41">
    <property type="entry name" value="AMINOGLYCOSIDE PHOSPHOTRANSFERASE DOMAIN-CONTAINING PROTEIN"/>
    <property type="match status" value="1"/>
</dbReference>
<reference evidence="2 3" key="1">
    <citation type="journal article" date="2015" name="Genome Biol.">
        <title>Comparative genomics of Steinernema reveals deeply conserved gene regulatory networks.</title>
        <authorList>
            <person name="Dillman A.R."/>
            <person name="Macchietto M."/>
            <person name="Porter C.F."/>
            <person name="Rogers A."/>
            <person name="Williams B."/>
            <person name="Antoshechkin I."/>
            <person name="Lee M.M."/>
            <person name="Goodwin Z."/>
            <person name="Lu X."/>
            <person name="Lewis E.E."/>
            <person name="Goodrich-Blair H."/>
            <person name="Stock S.P."/>
            <person name="Adams B.J."/>
            <person name="Sternberg P.W."/>
            <person name="Mortazavi A."/>
        </authorList>
    </citation>
    <scope>NUCLEOTIDE SEQUENCE [LARGE SCALE GENOMIC DNA]</scope>
    <source>
        <strain evidence="2 3">ALL</strain>
    </source>
</reference>
<dbReference type="InterPro" id="IPR011009">
    <property type="entry name" value="Kinase-like_dom_sf"/>
</dbReference>
<protein>
    <recommendedName>
        <fullName evidence="1">CHK kinase-like domain-containing protein</fullName>
    </recommendedName>
</protein>
<name>A0A4U5MDI1_STECR</name>
<dbReference type="Proteomes" id="UP000298663">
    <property type="component" value="Unassembled WGS sequence"/>
</dbReference>
<dbReference type="InterPro" id="IPR052961">
    <property type="entry name" value="Oxido-Kinase-like_Enzymes"/>
</dbReference>
<dbReference type="Gene3D" id="3.90.1200.10">
    <property type="match status" value="1"/>
</dbReference>
<dbReference type="InterPro" id="IPR015897">
    <property type="entry name" value="CHK_kinase-like"/>
</dbReference>
<reference evidence="2 3" key="2">
    <citation type="journal article" date="2019" name="G3 (Bethesda)">
        <title>Hybrid Assembly of the Genome of the Entomopathogenic Nematode Steinernema carpocapsae Identifies the X-Chromosome.</title>
        <authorList>
            <person name="Serra L."/>
            <person name="Macchietto M."/>
            <person name="Macias-Munoz A."/>
            <person name="McGill C.J."/>
            <person name="Rodriguez I.M."/>
            <person name="Rodriguez B."/>
            <person name="Murad R."/>
            <person name="Mortazavi A."/>
        </authorList>
    </citation>
    <scope>NUCLEOTIDE SEQUENCE [LARGE SCALE GENOMIC DNA]</scope>
    <source>
        <strain evidence="2 3">ALL</strain>
    </source>
</reference>
<dbReference type="AlphaFoldDB" id="A0A4U5MDI1"/>
<proteinExistence type="predicted"/>
<evidence type="ECO:0000259" key="1">
    <source>
        <dbReference type="SMART" id="SM00587"/>
    </source>
</evidence>
<dbReference type="PANTHER" id="PTHR23020">
    <property type="entry name" value="UNCHARACTERIZED NUCLEAR HORMONE RECEPTOR-RELATED"/>
    <property type="match status" value="1"/>
</dbReference>
<dbReference type="EMBL" id="AZBU02000008">
    <property type="protein sequence ID" value="TKR67184.1"/>
    <property type="molecule type" value="Genomic_DNA"/>
</dbReference>
<evidence type="ECO:0000313" key="2">
    <source>
        <dbReference type="EMBL" id="TKR67184.1"/>
    </source>
</evidence>
<sequence length="282" mass="32856">MEQIHASIDYVVKFQHSIFKLPPKLWQGKFDCLMMPLYTNVDFFNSFYETLKKMAPGVFDDDLDELAKFRTHMAFVHYTVKEVGADVGHPPMLCHGDFWNNNILWTKNSDGSLNNEIAAVVDWQAAHEGCLTTDVARLMAVSVDGEFRREHEDEILKYYFDSLVALMQTDKIEVTFTLEQVRKAYRANFIFESMLLLTAGPFLYGSKNEEKEEVNEKNEKSSESDQIALELILKEGNWCWKTFSNGSRSCQKRRLWMRRIEPGSLFDRYPKNLLLIKKSTFL</sequence>
<gene>
    <name evidence="2" type="ORF">L596_023372</name>
</gene>
<dbReference type="InterPro" id="IPR012877">
    <property type="entry name" value="Dhs-27"/>
</dbReference>
<dbReference type="Pfam" id="PF07914">
    <property type="entry name" value="DUF1679"/>
    <property type="match status" value="1"/>
</dbReference>
<evidence type="ECO:0000313" key="3">
    <source>
        <dbReference type="Proteomes" id="UP000298663"/>
    </source>
</evidence>
<comment type="caution">
    <text evidence="2">The sequence shown here is derived from an EMBL/GenBank/DDBJ whole genome shotgun (WGS) entry which is preliminary data.</text>
</comment>
<dbReference type="SUPFAM" id="SSF56112">
    <property type="entry name" value="Protein kinase-like (PK-like)"/>
    <property type="match status" value="1"/>
</dbReference>
<feature type="domain" description="CHK kinase-like" evidence="1">
    <location>
        <begin position="1"/>
        <end position="169"/>
    </location>
</feature>
<dbReference type="SMART" id="SM00587">
    <property type="entry name" value="CHK"/>
    <property type="match status" value="1"/>
</dbReference>
<keyword evidence="3" id="KW-1185">Reference proteome</keyword>
<accession>A0A4U5MDI1</accession>
<organism evidence="2 3">
    <name type="scientific">Steinernema carpocapsae</name>
    <name type="common">Entomopathogenic nematode</name>
    <dbReference type="NCBI Taxonomy" id="34508"/>
    <lineage>
        <taxon>Eukaryota</taxon>
        <taxon>Metazoa</taxon>
        <taxon>Ecdysozoa</taxon>
        <taxon>Nematoda</taxon>
        <taxon>Chromadorea</taxon>
        <taxon>Rhabditida</taxon>
        <taxon>Tylenchina</taxon>
        <taxon>Panagrolaimomorpha</taxon>
        <taxon>Strongyloidoidea</taxon>
        <taxon>Steinernematidae</taxon>
        <taxon>Steinernema</taxon>
    </lineage>
</organism>
<dbReference type="OrthoDB" id="5915577at2759"/>